<evidence type="ECO:0000313" key="3">
    <source>
        <dbReference type="EMBL" id="CCX30834.1"/>
    </source>
</evidence>
<reference evidence="3 4" key="1">
    <citation type="journal article" date="2013" name="PLoS Genet.">
        <title>The genome and development-dependent transcriptomes of Pyronema confluens: a window into fungal evolution.</title>
        <authorList>
            <person name="Traeger S."/>
            <person name="Altegoer F."/>
            <person name="Freitag M."/>
            <person name="Gabaldon T."/>
            <person name="Kempken F."/>
            <person name="Kumar A."/>
            <person name="Marcet-Houben M."/>
            <person name="Poggeler S."/>
            <person name="Stajich J.E."/>
            <person name="Nowrousian M."/>
        </authorList>
    </citation>
    <scope>NUCLEOTIDE SEQUENCE [LARGE SCALE GENOMIC DNA]</scope>
    <source>
        <strain evidence="4">CBS 100304</strain>
        <tissue evidence="3">Vegetative mycelium</tissue>
    </source>
</reference>
<dbReference type="eggNOG" id="KOG3346">
    <property type="taxonomic scope" value="Eukaryota"/>
</dbReference>
<dbReference type="InterPro" id="IPR008914">
    <property type="entry name" value="PEBP"/>
</dbReference>
<evidence type="ECO:0000256" key="1">
    <source>
        <dbReference type="SAM" id="MobiDB-lite"/>
    </source>
</evidence>
<dbReference type="CDD" id="cd00866">
    <property type="entry name" value="PEBP_euk"/>
    <property type="match status" value="1"/>
</dbReference>
<evidence type="ECO:0000313" key="4">
    <source>
        <dbReference type="Proteomes" id="UP000018144"/>
    </source>
</evidence>
<sequence>MLPLLLLLPALARFALGQIPTEFSATFDKTSGIQLVVSLGGKEIKNGQLVPLAETKQVPTFALGQSSPINTSSKYIIVAIDPDAPSRANPTVAQVLHYMNTDFSPMSGTATNITSSNEQETVKYMPPGPPKGSGEHRYVWLLYQQPQGFEAKDVPTRNRTGFDVAKWAEENGLKPAVAGIFWVSEFGDGKAGGGNSTDSPSTPKPSGGRGRGNGTASDVPKPSGVRGGGRGNSTATLIGSGNSTRTATQSRGRADTATPVITDAPTGSEDTGPTMTMTAIVTLPPLSGADGSNSTGNGTIVSKLPGSDAVGIFEEKVWWLLVAVLGAHFVV</sequence>
<dbReference type="GO" id="GO:0030162">
    <property type="term" value="P:regulation of proteolysis"/>
    <property type="evidence" value="ECO:0007669"/>
    <property type="project" value="TreeGrafter"/>
</dbReference>
<dbReference type="GO" id="GO:0005543">
    <property type="term" value="F:phospholipid binding"/>
    <property type="evidence" value="ECO:0007669"/>
    <property type="project" value="TreeGrafter"/>
</dbReference>
<gene>
    <name evidence="3" type="ORF">PCON_09435</name>
</gene>
<keyword evidence="4" id="KW-1185">Reference proteome</keyword>
<dbReference type="SUPFAM" id="SSF49777">
    <property type="entry name" value="PEBP-like"/>
    <property type="match status" value="1"/>
</dbReference>
<dbReference type="OrthoDB" id="2506647at2759"/>
<dbReference type="Pfam" id="PF01161">
    <property type="entry name" value="PBP"/>
    <property type="match status" value="1"/>
</dbReference>
<protein>
    <submittedName>
        <fullName evidence="3">Similar to Carboxypeptidase Y inhibitor acc. no. P14306</fullName>
    </submittedName>
</protein>
<dbReference type="AlphaFoldDB" id="U4LFH2"/>
<feature type="signal peptide" evidence="2">
    <location>
        <begin position="1"/>
        <end position="17"/>
    </location>
</feature>
<dbReference type="InterPro" id="IPR035810">
    <property type="entry name" value="PEBP_euk"/>
</dbReference>
<dbReference type="GO" id="GO:0030414">
    <property type="term" value="F:peptidase inhibitor activity"/>
    <property type="evidence" value="ECO:0007669"/>
    <property type="project" value="TreeGrafter"/>
</dbReference>
<dbReference type="OMA" id="NNPQEPN"/>
<dbReference type="EMBL" id="HF935497">
    <property type="protein sequence ID" value="CCX30834.1"/>
    <property type="molecule type" value="Genomic_DNA"/>
</dbReference>
<feature type="region of interest" description="Disordered" evidence="1">
    <location>
        <begin position="190"/>
        <end position="274"/>
    </location>
</feature>
<organism evidence="3 4">
    <name type="scientific">Pyronema omphalodes (strain CBS 100304)</name>
    <name type="common">Pyronema confluens</name>
    <dbReference type="NCBI Taxonomy" id="1076935"/>
    <lineage>
        <taxon>Eukaryota</taxon>
        <taxon>Fungi</taxon>
        <taxon>Dikarya</taxon>
        <taxon>Ascomycota</taxon>
        <taxon>Pezizomycotina</taxon>
        <taxon>Pezizomycetes</taxon>
        <taxon>Pezizales</taxon>
        <taxon>Pyronemataceae</taxon>
        <taxon>Pyronema</taxon>
    </lineage>
</organism>
<feature type="compositionally biased region" description="Polar residues" evidence="1">
    <location>
        <begin position="232"/>
        <end position="251"/>
    </location>
</feature>
<accession>U4LFH2</accession>
<dbReference type="PANTHER" id="PTHR11362">
    <property type="entry name" value="PHOSPHATIDYLETHANOLAMINE-BINDING PROTEIN"/>
    <property type="match status" value="1"/>
</dbReference>
<dbReference type="Proteomes" id="UP000018144">
    <property type="component" value="Unassembled WGS sequence"/>
</dbReference>
<name>U4LFH2_PYROM</name>
<proteinExistence type="predicted"/>
<dbReference type="STRING" id="1076935.U4LFH2"/>
<dbReference type="InterPro" id="IPR036610">
    <property type="entry name" value="PEBP-like_sf"/>
</dbReference>
<evidence type="ECO:0000256" key="2">
    <source>
        <dbReference type="SAM" id="SignalP"/>
    </source>
</evidence>
<keyword evidence="2" id="KW-0732">Signal</keyword>
<feature type="chain" id="PRO_5004651325" evidence="2">
    <location>
        <begin position="18"/>
        <end position="331"/>
    </location>
</feature>
<dbReference type="Gene3D" id="3.90.280.10">
    <property type="entry name" value="PEBP-like"/>
    <property type="match status" value="1"/>
</dbReference>
<dbReference type="GO" id="GO:0046578">
    <property type="term" value="P:regulation of Ras protein signal transduction"/>
    <property type="evidence" value="ECO:0007669"/>
    <property type="project" value="TreeGrafter"/>
</dbReference>
<dbReference type="PANTHER" id="PTHR11362:SF148">
    <property type="entry name" value="CARBOXYPEPTIDASE Y INHIBITOR"/>
    <property type="match status" value="1"/>
</dbReference>